<organism evidence="11 12">
    <name type="scientific">Mya arenaria</name>
    <name type="common">Soft-shell clam</name>
    <dbReference type="NCBI Taxonomy" id="6604"/>
    <lineage>
        <taxon>Eukaryota</taxon>
        <taxon>Metazoa</taxon>
        <taxon>Spiralia</taxon>
        <taxon>Lophotrochozoa</taxon>
        <taxon>Mollusca</taxon>
        <taxon>Bivalvia</taxon>
        <taxon>Autobranchia</taxon>
        <taxon>Heteroconchia</taxon>
        <taxon>Euheterodonta</taxon>
        <taxon>Imparidentia</taxon>
        <taxon>Neoheterodontei</taxon>
        <taxon>Myida</taxon>
        <taxon>Myoidea</taxon>
        <taxon>Myidae</taxon>
        <taxon>Mya</taxon>
    </lineage>
</organism>
<dbReference type="Proteomes" id="UP001164746">
    <property type="component" value="Chromosome 7"/>
</dbReference>
<dbReference type="PANTHER" id="PTHR24240">
    <property type="entry name" value="OPSIN"/>
    <property type="match status" value="1"/>
</dbReference>
<evidence type="ECO:0000259" key="10">
    <source>
        <dbReference type="PROSITE" id="PS50262"/>
    </source>
</evidence>
<keyword evidence="2 8" id="KW-0812">Transmembrane</keyword>
<comment type="similarity">
    <text evidence="8">Belongs to the G-protein coupled receptor 1 family.</text>
</comment>
<evidence type="ECO:0000256" key="3">
    <source>
        <dbReference type="ARBA" id="ARBA00022989"/>
    </source>
</evidence>
<evidence type="ECO:0000256" key="6">
    <source>
        <dbReference type="ARBA" id="ARBA00023170"/>
    </source>
</evidence>
<keyword evidence="4 8" id="KW-0297">G-protein coupled receptor</keyword>
<accession>A0ABY7ENL3</accession>
<evidence type="ECO:0000256" key="8">
    <source>
        <dbReference type="RuleBase" id="RU000688"/>
    </source>
</evidence>
<dbReference type="Pfam" id="PF00001">
    <property type="entry name" value="7tm_1"/>
    <property type="match status" value="1"/>
</dbReference>
<keyword evidence="6 8" id="KW-0675">Receptor</keyword>
<feature type="transmembrane region" description="Helical" evidence="9">
    <location>
        <begin position="45"/>
        <end position="66"/>
    </location>
</feature>
<sequence>MDISSNVYYVIGTIFSILFILALLENVAVLRVYHSCGKLHIQTNMWIVAVIYCDMLIVLSAFPLLIISSFSKGFMFGYYGCQWDGFIVTTLGTTSIFLLTGLSIHRYLIMTSIFKPNTIGRFRIMMAIGLCFSFGLFWGTMPLVAWGSFELEGIGISCAPDWKSRTLSNLSYTIAMYLFVLFIPVAIILICYISILLKIWREKKMRSAWIQKRSVMRDVKVTMSVAFVIYC</sequence>
<keyword evidence="7 8" id="KW-0807">Transducer</keyword>
<feature type="transmembrane region" description="Helical" evidence="9">
    <location>
        <begin position="121"/>
        <end position="141"/>
    </location>
</feature>
<keyword evidence="12" id="KW-1185">Reference proteome</keyword>
<evidence type="ECO:0000256" key="2">
    <source>
        <dbReference type="ARBA" id="ARBA00022692"/>
    </source>
</evidence>
<feature type="domain" description="G-protein coupled receptors family 1 profile" evidence="10">
    <location>
        <begin position="25"/>
        <end position="231"/>
    </location>
</feature>
<dbReference type="PROSITE" id="PS00237">
    <property type="entry name" value="G_PROTEIN_RECEP_F1_1"/>
    <property type="match status" value="1"/>
</dbReference>
<dbReference type="Gene3D" id="1.20.1070.10">
    <property type="entry name" value="Rhodopsin 7-helix transmembrane proteins"/>
    <property type="match status" value="1"/>
</dbReference>
<dbReference type="EMBL" id="CP111018">
    <property type="protein sequence ID" value="WAR10411.1"/>
    <property type="molecule type" value="Genomic_DNA"/>
</dbReference>
<feature type="transmembrane region" description="Helical" evidence="9">
    <location>
        <begin position="6"/>
        <end position="24"/>
    </location>
</feature>
<dbReference type="InterPro" id="IPR050125">
    <property type="entry name" value="GPCR_opsins"/>
</dbReference>
<evidence type="ECO:0000256" key="9">
    <source>
        <dbReference type="SAM" id="Phobius"/>
    </source>
</evidence>
<feature type="transmembrane region" description="Helical" evidence="9">
    <location>
        <begin position="86"/>
        <end position="109"/>
    </location>
</feature>
<evidence type="ECO:0000256" key="5">
    <source>
        <dbReference type="ARBA" id="ARBA00023136"/>
    </source>
</evidence>
<evidence type="ECO:0000313" key="12">
    <source>
        <dbReference type="Proteomes" id="UP001164746"/>
    </source>
</evidence>
<gene>
    <name evidence="11" type="ORF">MAR_035487</name>
</gene>
<dbReference type="PRINTS" id="PR00237">
    <property type="entry name" value="GPCRRHODOPSN"/>
</dbReference>
<comment type="subcellular location">
    <subcellularLocation>
        <location evidence="1">Membrane</location>
        <topology evidence="1">Multi-pass membrane protein</topology>
    </subcellularLocation>
</comment>
<evidence type="ECO:0000256" key="1">
    <source>
        <dbReference type="ARBA" id="ARBA00004141"/>
    </source>
</evidence>
<proteinExistence type="inferred from homology"/>
<protein>
    <submittedName>
        <fullName evidence="11">OPSD1-like protein</fullName>
    </submittedName>
</protein>
<evidence type="ECO:0000256" key="7">
    <source>
        <dbReference type="ARBA" id="ARBA00023224"/>
    </source>
</evidence>
<dbReference type="SUPFAM" id="SSF81321">
    <property type="entry name" value="Family A G protein-coupled receptor-like"/>
    <property type="match status" value="1"/>
</dbReference>
<dbReference type="PROSITE" id="PS50262">
    <property type="entry name" value="G_PROTEIN_RECEP_F1_2"/>
    <property type="match status" value="1"/>
</dbReference>
<evidence type="ECO:0000256" key="4">
    <source>
        <dbReference type="ARBA" id="ARBA00023040"/>
    </source>
</evidence>
<dbReference type="InterPro" id="IPR000276">
    <property type="entry name" value="GPCR_Rhodpsn"/>
</dbReference>
<keyword evidence="3 9" id="KW-1133">Transmembrane helix</keyword>
<evidence type="ECO:0000313" key="11">
    <source>
        <dbReference type="EMBL" id="WAR10411.1"/>
    </source>
</evidence>
<dbReference type="InterPro" id="IPR017452">
    <property type="entry name" value="GPCR_Rhodpsn_7TM"/>
</dbReference>
<reference evidence="11" key="1">
    <citation type="submission" date="2022-11" db="EMBL/GenBank/DDBJ databases">
        <title>Centuries of genome instability and evolution in soft-shell clam transmissible cancer (bioRxiv).</title>
        <authorList>
            <person name="Hart S.F.M."/>
            <person name="Yonemitsu M.A."/>
            <person name="Giersch R.M."/>
            <person name="Beal B.F."/>
            <person name="Arriagada G."/>
            <person name="Davis B.W."/>
            <person name="Ostrander E.A."/>
            <person name="Goff S.P."/>
            <person name="Metzger M.J."/>
        </authorList>
    </citation>
    <scope>NUCLEOTIDE SEQUENCE</scope>
    <source>
        <strain evidence="11">MELC-2E11</strain>
        <tissue evidence="11">Siphon/mantle</tissue>
    </source>
</reference>
<keyword evidence="5 9" id="KW-0472">Membrane</keyword>
<name>A0ABY7ENL3_MYAAR</name>
<feature type="transmembrane region" description="Helical" evidence="9">
    <location>
        <begin position="174"/>
        <end position="197"/>
    </location>
</feature>